<dbReference type="SUPFAM" id="SSF52540">
    <property type="entry name" value="P-loop containing nucleoside triphosphate hydrolases"/>
    <property type="match status" value="2"/>
</dbReference>
<evidence type="ECO:0000256" key="9">
    <source>
        <dbReference type="ARBA" id="ARBA00049563"/>
    </source>
</evidence>
<evidence type="ECO:0000256" key="4">
    <source>
        <dbReference type="ARBA" id="ARBA00022679"/>
    </source>
</evidence>
<evidence type="ECO:0000256" key="13">
    <source>
        <dbReference type="RuleBase" id="RU003785"/>
    </source>
</evidence>
<proteinExistence type="inferred from homology"/>
<evidence type="ECO:0000256" key="1">
    <source>
        <dbReference type="ARBA" id="ARBA00001946"/>
    </source>
</evidence>
<dbReference type="NCBIfam" id="TIGR00174">
    <property type="entry name" value="miaA"/>
    <property type="match status" value="1"/>
</dbReference>
<dbReference type="Pfam" id="PF01715">
    <property type="entry name" value="IPPT"/>
    <property type="match status" value="1"/>
</dbReference>
<gene>
    <name evidence="10 14" type="primary">miaA</name>
    <name evidence="14" type="ORF">KGB56_15810</name>
</gene>
<feature type="region of interest" description="Interaction with substrate tRNA" evidence="10">
    <location>
        <begin position="42"/>
        <end position="45"/>
    </location>
</feature>
<dbReference type="PANTHER" id="PTHR11088">
    <property type="entry name" value="TRNA DIMETHYLALLYLTRANSFERASE"/>
    <property type="match status" value="1"/>
</dbReference>
<evidence type="ECO:0000256" key="2">
    <source>
        <dbReference type="ARBA" id="ARBA00003213"/>
    </source>
</evidence>
<dbReference type="InterPro" id="IPR039657">
    <property type="entry name" value="Dimethylallyltransferase"/>
</dbReference>
<keyword evidence="7 10" id="KW-0067">ATP-binding</keyword>
<dbReference type="EMBL" id="CP074126">
    <property type="protein sequence ID" value="QUS58112.1"/>
    <property type="molecule type" value="Genomic_DNA"/>
</dbReference>
<comment type="caution">
    <text evidence="10">Lacks conserved residue(s) required for the propagation of feature annotation.</text>
</comment>
<evidence type="ECO:0000256" key="11">
    <source>
        <dbReference type="RuleBase" id="RU003783"/>
    </source>
</evidence>
<name>A0ABX8AV32_9HYPH</name>
<feature type="binding site" evidence="10">
    <location>
        <begin position="17"/>
        <end position="24"/>
    </location>
    <ligand>
        <name>ATP</name>
        <dbReference type="ChEBI" id="CHEBI:30616"/>
    </ligand>
</feature>
<comment type="function">
    <text evidence="2 10 12">Catalyzes the transfer of a dimethylallyl group onto the adenine at position 37 in tRNAs that read codons beginning with uridine, leading to the formation of N6-(dimethylallyl)adenosine (i(6)A).</text>
</comment>
<feature type="binding site" evidence="10">
    <location>
        <begin position="19"/>
        <end position="24"/>
    </location>
    <ligand>
        <name>substrate</name>
    </ligand>
</feature>
<evidence type="ECO:0000256" key="3">
    <source>
        <dbReference type="ARBA" id="ARBA00005842"/>
    </source>
</evidence>
<sequence>MQVNGTGKRPVAVLIAGPTASGKTALSIQLAKELDAWVVNADSMQIYSDLHILSARPSAEEESQAPHYLFGHVASEQPYSVMNWLTEFGELLAKAREEGRPLVVVGGTGLYFKSVLEGLSLLPDIPEDTRQHWRAFAQEATSEELHGALVERDTVMAERLHPSDTQRIVRALEVIEGTGKSLSIWQNERSTPLLAADEAITAVLSPDRKVLHDRIHRRFDMMVEQGAVEEACALWAKNLDPNLQVMKAIGVKQLAEAANGLTTMEWAIEKAKTETRRYAKRQSTFFRGQLSNWPNLDPLNPDDVAEFVESVKVAFSTKA</sequence>
<evidence type="ECO:0000256" key="12">
    <source>
        <dbReference type="RuleBase" id="RU003784"/>
    </source>
</evidence>
<evidence type="ECO:0000256" key="7">
    <source>
        <dbReference type="ARBA" id="ARBA00022840"/>
    </source>
</evidence>
<dbReference type="PANTHER" id="PTHR11088:SF60">
    <property type="entry name" value="TRNA DIMETHYLALLYLTRANSFERASE"/>
    <property type="match status" value="1"/>
</dbReference>
<dbReference type="Gene3D" id="3.40.50.300">
    <property type="entry name" value="P-loop containing nucleotide triphosphate hydrolases"/>
    <property type="match status" value="1"/>
</dbReference>
<dbReference type="InterPro" id="IPR018022">
    <property type="entry name" value="IPT"/>
</dbReference>
<protein>
    <recommendedName>
        <fullName evidence="10">tRNA dimethylallyltransferase</fullName>
        <ecNumber evidence="10">2.5.1.75</ecNumber>
    </recommendedName>
    <alternativeName>
        <fullName evidence="10">Dimethylallyl diphosphate:tRNA dimethylallyltransferase</fullName>
        <shortName evidence="10">DMAPP:tRNA dimethylallyltransferase</shortName>
        <shortName evidence="10">DMATase</shortName>
    </alternativeName>
    <alternativeName>
        <fullName evidence="10">Isopentenyl-diphosphate:tRNA isopentenyltransferase</fullName>
        <shortName evidence="10">IPP transferase</shortName>
        <shortName evidence="10">IPPT</shortName>
        <shortName evidence="10">IPTase</shortName>
    </alternativeName>
</protein>
<keyword evidence="4 10" id="KW-0808">Transferase</keyword>
<keyword evidence="8 10" id="KW-0460">Magnesium</keyword>
<keyword evidence="6 10" id="KW-0547">Nucleotide-binding</keyword>
<comment type="cofactor">
    <cofactor evidence="1 10">
        <name>Mg(2+)</name>
        <dbReference type="ChEBI" id="CHEBI:18420"/>
    </cofactor>
</comment>
<evidence type="ECO:0000313" key="14">
    <source>
        <dbReference type="EMBL" id="QUS58112.1"/>
    </source>
</evidence>
<reference evidence="14 15" key="1">
    <citation type="journal article" date="2021" name="Angew. Chem. Int. Ed. Engl.">
        <title>A novel family of nonribosomal peptides modulate collective behavior in Pseudovibrio bacteria isolated from marine sponges.</title>
        <authorList>
            <person name="Ioca L.P."/>
            <person name="Dai Y."/>
            <person name="Kunakom S."/>
            <person name="Diaz-Espinosa J."/>
            <person name="Krunic A."/>
            <person name="Crnkovic C.M."/>
            <person name="Orjala J."/>
            <person name="Sanchez L.M."/>
            <person name="Ferreira A.G."/>
            <person name="Berlinck R.G.S."/>
            <person name="Eustaquio A.S."/>
        </authorList>
    </citation>
    <scope>NUCLEOTIDE SEQUENCE [LARGE SCALE GENOMIC DNA]</scope>
    <source>
        <strain evidence="14 15">Ab134</strain>
    </source>
</reference>
<dbReference type="EC" id="2.5.1.75" evidence="10"/>
<feature type="site" description="Interaction with substrate tRNA" evidence="10">
    <location>
        <position position="108"/>
    </location>
</feature>
<dbReference type="Gene3D" id="1.10.20.140">
    <property type="match status" value="1"/>
</dbReference>
<comment type="subunit">
    <text evidence="10">Monomer.</text>
</comment>
<dbReference type="HAMAP" id="MF_00185">
    <property type="entry name" value="IPP_trans"/>
    <property type="match status" value="1"/>
</dbReference>
<evidence type="ECO:0000256" key="6">
    <source>
        <dbReference type="ARBA" id="ARBA00022741"/>
    </source>
</evidence>
<feature type="site" description="Interaction with substrate tRNA" evidence="10">
    <location>
        <position position="130"/>
    </location>
</feature>
<accession>A0ABX8AV32</accession>
<organism evidence="14 15">
    <name type="scientific">Pseudovibrio brasiliensis</name>
    <dbReference type="NCBI Taxonomy" id="1898042"/>
    <lineage>
        <taxon>Bacteria</taxon>
        <taxon>Pseudomonadati</taxon>
        <taxon>Pseudomonadota</taxon>
        <taxon>Alphaproteobacteria</taxon>
        <taxon>Hyphomicrobiales</taxon>
        <taxon>Stappiaceae</taxon>
        <taxon>Pseudovibrio</taxon>
    </lineage>
</organism>
<evidence type="ECO:0000313" key="15">
    <source>
        <dbReference type="Proteomes" id="UP000680706"/>
    </source>
</evidence>
<feature type="region of interest" description="Interaction with substrate tRNA" evidence="10">
    <location>
        <begin position="166"/>
        <end position="170"/>
    </location>
</feature>
<dbReference type="GO" id="GO:0052381">
    <property type="term" value="F:tRNA dimethylallyltransferase activity"/>
    <property type="evidence" value="ECO:0007669"/>
    <property type="project" value="UniProtKB-EC"/>
</dbReference>
<comment type="similarity">
    <text evidence="3 10 13">Belongs to the IPP transferase family.</text>
</comment>
<comment type="catalytic activity">
    <reaction evidence="9 10 11">
        <text>adenosine(37) in tRNA + dimethylallyl diphosphate = N(6)-dimethylallyladenosine(37) in tRNA + diphosphate</text>
        <dbReference type="Rhea" id="RHEA:26482"/>
        <dbReference type="Rhea" id="RHEA-COMP:10162"/>
        <dbReference type="Rhea" id="RHEA-COMP:10375"/>
        <dbReference type="ChEBI" id="CHEBI:33019"/>
        <dbReference type="ChEBI" id="CHEBI:57623"/>
        <dbReference type="ChEBI" id="CHEBI:74411"/>
        <dbReference type="ChEBI" id="CHEBI:74415"/>
        <dbReference type="EC" id="2.5.1.75"/>
    </reaction>
</comment>
<evidence type="ECO:0000256" key="5">
    <source>
        <dbReference type="ARBA" id="ARBA00022694"/>
    </source>
</evidence>
<keyword evidence="5 10" id="KW-0819">tRNA processing</keyword>
<dbReference type="Proteomes" id="UP000680706">
    <property type="component" value="Chromosome"/>
</dbReference>
<evidence type="ECO:0000256" key="10">
    <source>
        <dbReference type="HAMAP-Rule" id="MF_00185"/>
    </source>
</evidence>
<dbReference type="InterPro" id="IPR027417">
    <property type="entry name" value="P-loop_NTPase"/>
</dbReference>
<evidence type="ECO:0000256" key="8">
    <source>
        <dbReference type="ARBA" id="ARBA00022842"/>
    </source>
</evidence>
<keyword evidence="15" id="KW-1185">Reference proteome</keyword>